<dbReference type="Pfam" id="PF01909">
    <property type="entry name" value="NTP_transf_2"/>
    <property type="match status" value="1"/>
</dbReference>
<dbReference type="Proteomes" id="UP000449906">
    <property type="component" value="Unassembled WGS sequence"/>
</dbReference>
<dbReference type="SUPFAM" id="SSF47413">
    <property type="entry name" value="lambda repressor-like DNA-binding domains"/>
    <property type="match status" value="1"/>
</dbReference>
<reference evidence="11 12" key="1">
    <citation type="submission" date="2019-09" db="EMBL/GenBank/DDBJ databases">
        <title>Pimelobacter sp. isolated from Paulinella.</title>
        <authorList>
            <person name="Jeong S.E."/>
        </authorList>
    </citation>
    <scope>NUCLEOTIDE SEQUENCE [LARGE SCALE GENOMIC DNA]</scope>
    <source>
        <strain evidence="11 12">Pch-N</strain>
    </source>
</reference>
<dbReference type="Gene3D" id="3.30.460.10">
    <property type="entry name" value="Beta Polymerase, domain 2"/>
    <property type="match status" value="1"/>
</dbReference>
<evidence type="ECO:0000256" key="7">
    <source>
        <dbReference type="ARBA" id="ARBA00022840"/>
    </source>
</evidence>
<dbReference type="InterPro" id="IPR010982">
    <property type="entry name" value="Lambda_DNA-bd_dom_sf"/>
</dbReference>
<feature type="domain" description="HTH cro/C1-type" evidence="10">
    <location>
        <begin position="3"/>
        <end position="50"/>
    </location>
</feature>
<dbReference type="InterPro" id="IPR052038">
    <property type="entry name" value="Type-VII_TA_antitoxin"/>
</dbReference>
<dbReference type="InterPro" id="IPR043519">
    <property type="entry name" value="NT_sf"/>
</dbReference>
<evidence type="ECO:0000256" key="1">
    <source>
        <dbReference type="ARBA" id="ARBA00001946"/>
    </source>
</evidence>
<accession>A0A7J5E300</accession>
<evidence type="ECO:0000256" key="6">
    <source>
        <dbReference type="ARBA" id="ARBA00022741"/>
    </source>
</evidence>
<keyword evidence="4" id="KW-0548">Nucleotidyltransferase</keyword>
<keyword evidence="5" id="KW-0479">Metal-binding</keyword>
<dbReference type="InterPro" id="IPR001387">
    <property type="entry name" value="Cro/C1-type_HTH"/>
</dbReference>
<keyword evidence="2" id="KW-1277">Toxin-antitoxin system</keyword>
<evidence type="ECO:0000256" key="8">
    <source>
        <dbReference type="ARBA" id="ARBA00022842"/>
    </source>
</evidence>
<evidence type="ECO:0000256" key="3">
    <source>
        <dbReference type="ARBA" id="ARBA00022679"/>
    </source>
</evidence>
<dbReference type="GO" id="GO:0046872">
    <property type="term" value="F:metal ion binding"/>
    <property type="evidence" value="ECO:0007669"/>
    <property type="project" value="UniProtKB-KW"/>
</dbReference>
<evidence type="ECO:0000256" key="2">
    <source>
        <dbReference type="ARBA" id="ARBA00022649"/>
    </source>
</evidence>
<name>A0A7J5E300_NOCSI</name>
<dbReference type="InterPro" id="IPR002934">
    <property type="entry name" value="Polymerase_NTP_transf_dom"/>
</dbReference>
<keyword evidence="8" id="KW-0460">Magnesium</keyword>
<comment type="caution">
    <text evidence="11">The sequence shown here is derived from an EMBL/GenBank/DDBJ whole genome shotgun (WGS) entry which is preliminary data.</text>
</comment>
<proteinExistence type="inferred from homology"/>
<dbReference type="AlphaFoldDB" id="A0A7J5E300"/>
<keyword evidence="6" id="KW-0547">Nucleotide-binding</keyword>
<dbReference type="EMBL" id="WBVM01000001">
    <property type="protein sequence ID" value="KAB2812608.1"/>
    <property type="molecule type" value="Genomic_DNA"/>
</dbReference>
<dbReference type="SUPFAM" id="SSF81301">
    <property type="entry name" value="Nucleotidyltransferase"/>
    <property type="match status" value="1"/>
</dbReference>
<dbReference type="CDD" id="cd05403">
    <property type="entry name" value="NT_KNTase_like"/>
    <property type="match status" value="1"/>
</dbReference>
<dbReference type="GO" id="GO:0005524">
    <property type="term" value="F:ATP binding"/>
    <property type="evidence" value="ECO:0007669"/>
    <property type="project" value="UniProtKB-KW"/>
</dbReference>
<dbReference type="PANTHER" id="PTHR33571">
    <property type="entry name" value="SSL8005 PROTEIN"/>
    <property type="match status" value="1"/>
</dbReference>
<keyword evidence="7" id="KW-0067">ATP-binding</keyword>
<evidence type="ECO:0000313" key="12">
    <source>
        <dbReference type="Proteomes" id="UP000449906"/>
    </source>
</evidence>
<dbReference type="Gene3D" id="1.10.260.40">
    <property type="entry name" value="lambda repressor-like DNA-binding domains"/>
    <property type="match status" value="1"/>
</dbReference>
<gene>
    <name evidence="11" type="ORF">F9L07_12710</name>
</gene>
<dbReference type="SMART" id="SM00530">
    <property type="entry name" value="HTH_XRE"/>
    <property type="match status" value="1"/>
</dbReference>
<evidence type="ECO:0000256" key="9">
    <source>
        <dbReference type="ARBA" id="ARBA00038276"/>
    </source>
</evidence>
<comment type="cofactor">
    <cofactor evidence="1">
        <name>Mg(2+)</name>
        <dbReference type="ChEBI" id="CHEBI:18420"/>
    </cofactor>
</comment>
<dbReference type="GO" id="GO:0003677">
    <property type="term" value="F:DNA binding"/>
    <property type="evidence" value="ECO:0007669"/>
    <property type="project" value="InterPro"/>
</dbReference>
<evidence type="ECO:0000256" key="4">
    <source>
        <dbReference type="ARBA" id="ARBA00022695"/>
    </source>
</evidence>
<keyword evidence="3" id="KW-0808">Transferase</keyword>
<evidence type="ECO:0000256" key="5">
    <source>
        <dbReference type="ARBA" id="ARBA00022723"/>
    </source>
</evidence>
<dbReference type="Pfam" id="PF01381">
    <property type="entry name" value="HTH_3"/>
    <property type="match status" value="1"/>
</dbReference>
<dbReference type="PANTHER" id="PTHR33571:SF12">
    <property type="entry name" value="BSL3053 PROTEIN"/>
    <property type="match status" value="1"/>
</dbReference>
<dbReference type="CDD" id="cd00093">
    <property type="entry name" value="HTH_XRE"/>
    <property type="match status" value="1"/>
</dbReference>
<sequence length="147" mass="15687">MDIRAERRAAGLTQAELAAAARVPQPNLSAYENGRRAPGPEVAERIRRALLGRPSARVVRHRASIRAIVAAHHAAAPRLVGSVARGDDQPGSDVDLLVDFTDEASLLDEVGLRLALTDLLQVPVDVIAADALREPLRSRLLSEAVAV</sequence>
<evidence type="ECO:0000259" key="10">
    <source>
        <dbReference type="PROSITE" id="PS50943"/>
    </source>
</evidence>
<dbReference type="RefSeq" id="WP_151579949.1">
    <property type="nucleotide sequence ID" value="NZ_WBVM01000001.1"/>
</dbReference>
<dbReference type="GO" id="GO:0016779">
    <property type="term" value="F:nucleotidyltransferase activity"/>
    <property type="evidence" value="ECO:0007669"/>
    <property type="project" value="UniProtKB-KW"/>
</dbReference>
<organism evidence="11 12">
    <name type="scientific">Nocardioides simplex</name>
    <name type="common">Arthrobacter simplex</name>
    <dbReference type="NCBI Taxonomy" id="2045"/>
    <lineage>
        <taxon>Bacteria</taxon>
        <taxon>Bacillati</taxon>
        <taxon>Actinomycetota</taxon>
        <taxon>Actinomycetes</taxon>
        <taxon>Propionibacteriales</taxon>
        <taxon>Nocardioidaceae</taxon>
        <taxon>Pimelobacter</taxon>
    </lineage>
</organism>
<dbReference type="PROSITE" id="PS50943">
    <property type="entry name" value="HTH_CROC1"/>
    <property type="match status" value="1"/>
</dbReference>
<comment type="similarity">
    <text evidence="9">Belongs to the MntA antitoxin family.</text>
</comment>
<protein>
    <submittedName>
        <fullName evidence="11">XRE family transcriptional regulator</fullName>
    </submittedName>
</protein>
<evidence type="ECO:0000313" key="11">
    <source>
        <dbReference type="EMBL" id="KAB2812608.1"/>
    </source>
</evidence>